<feature type="signal peptide" evidence="2">
    <location>
        <begin position="1"/>
        <end position="16"/>
    </location>
</feature>
<feature type="compositionally biased region" description="Low complexity" evidence="1">
    <location>
        <begin position="163"/>
        <end position="199"/>
    </location>
</feature>
<keyword evidence="2" id="KW-0732">Signal</keyword>
<organism evidence="3 4">
    <name type="scientific">Moelleriella libera RCEF 2490</name>
    <dbReference type="NCBI Taxonomy" id="1081109"/>
    <lineage>
        <taxon>Eukaryota</taxon>
        <taxon>Fungi</taxon>
        <taxon>Dikarya</taxon>
        <taxon>Ascomycota</taxon>
        <taxon>Pezizomycotina</taxon>
        <taxon>Sordariomycetes</taxon>
        <taxon>Hypocreomycetidae</taxon>
        <taxon>Hypocreales</taxon>
        <taxon>Clavicipitaceae</taxon>
        <taxon>Moelleriella</taxon>
    </lineage>
</organism>
<reference evidence="3 4" key="1">
    <citation type="journal article" date="2016" name="Genome Biol. Evol.">
        <title>Divergent and convergent evolution of fungal pathogenicity.</title>
        <authorList>
            <person name="Shang Y."/>
            <person name="Xiao G."/>
            <person name="Zheng P."/>
            <person name="Cen K."/>
            <person name="Zhan S."/>
            <person name="Wang C."/>
        </authorList>
    </citation>
    <scope>NUCLEOTIDE SEQUENCE [LARGE SCALE GENOMIC DNA]</scope>
    <source>
        <strain evidence="3 4">RCEF 2490</strain>
    </source>
</reference>
<proteinExistence type="predicted"/>
<evidence type="ECO:0000313" key="4">
    <source>
        <dbReference type="Proteomes" id="UP000078544"/>
    </source>
</evidence>
<evidence type="ECO:0000313" key="3">
    <source>
        <dbReference type="EMBL" id="KZZ89392.1"/>
    </source>
</evidence>
<sequence length="290" mass="31650">MKTVTAAVVLAALGQALPQQASQGKQAANAEPNWDDANVKPGLIEYINKGCADSDLELSKDVEAICRKEMLVEFKKLDEAEATKQKACDAWEAYRETNKKCNDAVKNSDEKVQKESCDIPKRDACSKASDLLWEAGHAAYDGFYKYITYKAGENDKKPAQPEAPSKPAQPTKPAQPAQPPKSDAPAKPAQPNQPAQPGKPVKPDTAAPGTPNSKPDQPCTPAKKGAKKDRAYWTTEGAKFCNEKVKANPKECERQWQFCAYDEVKKNADNASLEAVQKCADNNTNRNDPN</sequence>
<evidence type="ECO:0000256" key="1">
    <source>
        <dbReference type="SAM" id="MobiDB-lite"/>
    </source>
</evidence>
<protein>
    <submittedName>
        <fullName evidence="3">Uncharacterized protein</fullName>
    </submittedName>
</protein>
<dbReference type="AlphaFoldDB" id="A0A167WXJ8"/>
<accession>A0A167WXJ8</accession>
<evidence type="ECO:0000256" key="2">
    <source>
        <dbReference type="SAM" id="SignalP"/>
    </source>
</evidence>
<keyword evidence="4" id="KW-1185">Reference proteome</keyword>
<feature type="region of interest" description="Disordered" evidence="1">
    <location>
        <begin position="155"/>
        <end position="230"/>
    </location>
</feature>
<dbReference type="Proteomes" id="UP000078544">
    <property type="component" value="Unassembled WGS sequence"/>
</dbReference>
<name>A0A167WXJ8_9HYPO</name>
<feature type="chain" id="PRO_5007894123" evidence="2">
    <location>
        <begin position="17"/>
        <end position="290"/>
    </location>
</feature>
<comment type="caution">
    <text evidence="3">The sequence shown here is derived from an EMBL/GenBank/DDBJ whole genome shotgun (WGS) entry which is preliminary data.</text>
</comment>
<gene>
    <name evidence="3" type="ORF">AAL_07691</name>
</gene>
<dbReference type="EMBL" id="AZGY01000025">
    <property type="protein sequence ID" value="KZZ89392.1"/>
    <property type="molecule type" value="Genomic_DNA"/>
</dbReference>